<dbReference type="Proteomes" id="UP000642014">
    <property type="component" value="Unassembled WGS sequence"/>
</dbReference>
<dbReference type="EMBL" id="BMSJ01000002">
    <property type="protein sequence ID" value="GGR12434.1"/>
    <property type="molecule type" value="Genomic_DNA"/>
</dbReference>
<accession>A0AAV4KDR6</accession>
<comment type="caution">
    <text evidence="3">The sequence shown here is derived from an EMBL/GenBank/DDBJ whole genome shotgun (WGS) entry which is preliminary data.</text>
</comment>
<feature type="compositionally biased region" description="Gly residues" evidence="1">
    <location>
        <begin position="19"/>
        <end position="36"/>
    </location>
</feature>
<keyword evidence="2" id="KW-0472">Membrane</keyword>
<evidence type="ECO:0000313" key="3">
    <source>
        <dbReference type="EMBL" id="GGR12434.1"/>
    </source>
</evidence>
<organism evidence="3 4">
    <name type="scientific">Streptomyces cinereoruber</name>
    <dbReference type="NCBI Taxonomy" id="67260"/>
    <lineage>
        <taxon>Bacteria</taxon>
        <taxon>Bacillati</taxon>
        <taxon>Actinomycetota</taxon>
        <taxon>Actinomycetes</taxon>
        <taxon>Kitasatosporales</taxon>
        <taxon>Streptomycetaceae</taxon>
        <taxon>Streptomyces</taxon>
    </lineage>
</organism>
<dbReference type="InterPro" id="IPR045512">
    <property type="entry name" value="DUF6480"/>
</dbReference>
<keyword evidence="2" id="KW-0812">Transmembrane</keyword>
<proteinExistence type="predicted"/>
<dbReference type="Pfam" id="PF20088">
    <property type="entry name" value="DUF6480"/>
    <property type="match status" value="1"/>
</dbReference>
<gene>
    <name evidence="3" type="ORF">GCM10010497_13060</name>
</gene>
<keyword evidence="2" id="KW-1133">Transmembrane helix</keyword>
<evidence type="ECO:0000313" key="4">
    <source>
        <dbReference type="Proteomes" id="UP000642014"/>
    </source>
</evidence>
<name>A0AAV4KDR6_9ACTN</name>
<dbReference type="AlphaFoldDB" id="A0AAV4KDR6"/>
<reference evidence="3 4" key="1">
    <citation type="journal article" date="2014" name="Int. J. Syst. Evol. Microbiol.">
        <title>Complete genome sequence of Corynebacterium casei LMG S-19264T (=DSM 44701T), isolated from a smear-ripened cheese.</title>
        <authorList>
            <consortium name="US DOE Joint Genome Institute (JGI-PGF)"/>
            <person name="Walter F."/>
            <person name="Albersmeier A."/>
            <person name="Kalinowski J."/>
            <person name="Ruckert C."/>
        </authorList>
    </citation>
    <scope>NUCLEOTIDE SEQUENCE [LARGE SCALE GENOMIC DNA]</scope>
    <source>
        <strain evidence="3 4">JCM 4205</strain>
    </source>
</reference>
<feature type="transmembrane region" description="Helical" evidence="2">
    <location>
        <begin position="67"/>
        <end position="88"/>
    </location>
</feature>
<protein>
    <submittedName>
        <fullName evidence="3">Uncharacterized protein</fullName>
    </submittedName>
</protein>
<evidence type="ECO:0000256" key="1">
    <source>
        <dbReference type="SAM" id="MobiDB-lite"/>
    </source>
</evidence>
<evidence type="ECO:0000256" key="2">
    <source>
        <dbReference type="SAM" id="Phobius"/>
    </source>
</evidence>
<feature type="region of interest" description="Disordered" evidence="1">
    <location>
        <begin position="1"/>
        <end position="57"/>
    </location>
</feature>
<dbReference type="RefSeq" id="WP_308017221.1">
    <property type="nucleotide sequence ID" value="NZ_JAINUQ010000014.1"/>
</dbReference>
<sequence length="90" mass="9088">MDAMTAPSNPDPEPRDTPGAGGGTDVPRPGVGGGIAPGETPPAESGTGTGTGPYRPLRRGWATGPLLALWVIAVVFALFFLVYAIVLATD</sequence>